<dbReference type="InterPro" id="IPR018775">
    <property type="entry name" value="RlaP"/>
</dbReference>
<evidence type="ECO:0000256" key="2">
    <source>
        <dbReference type="SAM" id="MobiDB-lite"/>
    </source>
</evidence>
<dbReference type="PANTHER" id="PTHR34817">
    <property type="entry name" value="NUCLEOTIDYLTRANSFERASE"/>
    <property type="match status" value="1"/>
</dbReference>
<name>D3BUU1_HETP5</name>
<evidence type="ECO:0000313" key="4">
    <source>
        <dbReference type="Proteomes" id="UP000001396"/>
    </source>
</evidence>
<feature type="compositionally biased region" description="Polar residues" evidence="2">
    <location>
        <begin position="100"/>
        <end position="120"/>
    </location>
</feature>
<accession>D3BUU1</accession>
<organism evidence="3 4">
    <name type="scientific">Heterostelium pallidum (strain ATCC 26659 / Pp 5 / PN500)</name>
    <name type="common">Cellular slime mold</name>
    <name type="synonym">Polysphondylium pallidum</name>
    <dbReference type="NCBI Taxonomy" id="670386"/>
    <lineage>
        <taxon>Eukaryota</taxon>
        <taxon>Amoebozoa</taxon>
        <taxon>Evosea</taxon>
        <taxon>Eumycetozoa</taxon>
        <taxon>Dictyostelia</taxon>
        <taxon>Acytosteliales</taxon>
        <taxon>Acytosteliaceae</taxon>
        <taxon>Heterostelium</taxon>
    </lineage>
</organism>
<dbReference type="FunCoup" id="D3BUU1">
    <property type="interactions" value="805"/>
</dbReference>
<dbReference type="Proteomes" id="UP000001396">
    <property type="component" value="Unassembled WGS sequence"/>
</dbReference>
<evidence type="ECO:0000256" key="1">
    <source>
        <dbReference type="SAM" id="Coils"/>
    </source>
</evidence>
<proteinExistence type="predicted"/>
<dbReference type="EMBL" id="ADBJ01000060">
    <property type="protein sequence ID" value="EFA74879.1"/>
    <property type="molecule type" value="Genomic_DNA"/>
</dbReference>
<reference evidence="3 4" key="1">
    <citation type="journal article" date="2011" name="Genome Res.">
        <title>Phylogeny-wide analysis of social amoeba genomes highlights ancient origins for complex intercellular communication.</title>
        <authorList>
            <person name="Heidel A.J."/>
            <person name="Lawal H.M."/>
            <person name="Felder M."/>
            <person name="Schilde C."/>
            <person name="Helps N.R."/>
            <person name="Tunggal B."/>
            <person name="Rivero F."/>
            <person name="John U."/>
            <person name="Schleicher M."/>
            <person name="Eichinger L."/>
            <person name="Platzer M."/>
            <person name="Noegel A.A."/>
            <person name="Schaap P."/>
            <person name="Gloeckner G."/>
        </authorList>
    </citation>
    <scope>NUCLEOTIDE SEQUENCE [LARGE SCALE GENOMIC DNA]</scope>
    <source>
        <strain evidence="4">ATCC 26659 / Pp 5 / PN500</strain>
    </source>
</reference>
<dbReference type="OMA" id="LIHHCWG"/>
<dbReference type="RefSeq" id="XP_020427013.1">
    <property type="nucleotide sequence ID" value="XM_020582659.1"/>
</dbReference>
<dbReference type="STRING" id="670386.D3BUU1"/>
<protein>
    <submittedName>
        <fullName evidence="3">Uncharacterized protein</fullName>
    </submittedName>
</protein>
<feature type="coiled-coil region" evidence="1">
    <location>
        <begin position="152"/>
        <end position="186"/>
    </location>
</feature>
<sequence length="520" mass="59186">MELQPSSSSDEKENQFFELGKSILKRKNIDAELIFFCRAGSHSFNLNVETSDSDYFGVYEIDIDLVLSGSVTAQQSLIDGHEPEDFVIYSKTMMGDAKRLTSNNNSGKKPMSTELSSNHSPNKKLYHTIRLLNETVRMLDGKDPEVFLTGEHREYIMSIRRGEIEIEKLEQEVARLYMIIDEKMQVMQSTNPNNIPSVADSKLIDNWVISCRKQTMLSANNSEEYFSMDELKLDVESSSDLIKNVYSRALEVLRDNKVDGSVLYIGRTGSHLHNLQVEDVSSDDWFVVFAASLDHVFSIEPTPTRLESIQVQSTTTSGAQAEKESASSRDTYVNGVQLIEVGYFLSLLSQGNHRAVELFYAEQQPTTSLHCKAWNLLNQHSYMSYNFMQHCWGVAQGQLAKVKSLLKNNNSGDEQQQQQQQQQQQINKHLYHSFRLLKLSEQVADSSSRLEVTVSSESRDSYLMIRSNQQPQQTQSTLQKCTDISNKITIAIKEKKNQEQTNNKLVLANWLAKLRKSLSK</sequence>
<gene>
    <name evidence="3" type="ORF">PPL_11913</name>
</gene>
<evidence type="ECO:0000313" key="3">
    <source>
        <dbReference type="EMBL" id="EFA74879.1"/>
    </source>
</evidence>
<dbReference type="AlphaFoldDB" id="D3BUU1"/>
<feature type="region of interest" description="Disordered" evidence="2">
    <location>
        <begin position="98"/>
        <end position="120"/>
    </location>
</feature>
<dbReference type="InParanoid" id="D3BUU1"/>
<comment type="caution">
    <text evidence="3">The sequence shown here is derived from an EMBL/GenBank/DDBJ whole genome shotgun (WGS) entry which is preliminary data.</text>
</comment>
<dbReference type="GeneID" id="31367381"/>
<keyword evidence="4" id="KW-1185">Reference proteome</keyword>
<keyword evidence="1" id="KW-0175">Coiled coil</keyword>
<dbReference type="PANTHER" id="PTHR34817:SF1">
    <property type="entry name" value="NUCLEOTIDYLTRANSFERASE"/>
    <property type="match status" value="1"/>
</dbReference>